<proteinExistence type="predicted"/>
<name>A0A9P1K1U8_9PROT</name>
<dbReference type="EMBL" id="HE577333">
    <property type="protein sequence ID" value="CCD04038.1"/>
    <property type="molecule type" value="Genomic_DNA"/>
</dbReference>
<keyword evidence="1" id="KW-0614">Plasmid</keyword>
<sequence>MSCDEGFLCLVLKSSKDAQSHL</sequence>
<gene>
    <name evidence="1" type="ORF">AZOBR_p60102</name>
</gene>
<dbReference type="AlphaFoldDB" id="A0A9P1K1U8"/>
<dbReference type="Proteomes" id="UP000007319">
    <property type="component" value="Plasmid AZOBR_p6"/>
</dbReference>
<evidence type="ECO:0000313" key="1">
    <source>
        <dbReference type="EMBL" id="CCD04038.1"/>
    </source>
</evidence>
<reference evidence="1 2" key="1">
    <citation type="journal article" date="2011" name="PLoS Genet.">
        <title>Azospirillum genomes reveal transition of bacteria from aquatic to terrestrial environments.</title>
        <authorList>
            <person name="Wisniewski-Dye F."/>
            <person name="Borziak K."/>
            <person name="Khalsa-Moyers G."/>
            <person name="Alexandre G."/>
            <person name="Sukharnikov L.O."/>
            <person name="Wuichet K."/>
            <person name="Hurst G.B."/>
            <person name="McDonald W.H."/>
            <person name="Robertson J.S."/>
            <person name="Barbe V."/>
            <person name="Calteau A."/>
            <person name="Rouy Z."/>
            <person name="Mangenot S."/>
            <person name="Prigent-Combaret C."/>
            <person name="Normand P."/>
            <person name="Boyer M."/>
            <person name="Siguier P."/>
            <person name="Dessaux Y."/>
            <person name="Elmerich C."/>
            <person name="Condemine G."/>
            <person name="Krishnen G."/>
            <person name="Kennedy I."/>
            <person name="Paterson A.H."/>
            <person name="Gonzalez V."/>
            <person name="Mavingui P."/>
            <person name="Zhulin I.B."/>
        </authorList>
    </citation>
    <scope>NUCLEOTIDE SEQUENCE [LARGE SCALE GENOMIC DNA]</scope>
    <source>
        <strain evidence="1 2">Sp245</strain>
    </source>
</reference>
<dbReference type="KEGG" id="abs:AZOBR_p60102"/>
<evidence type="ECO:0000313" key="2">
    <source>
        <dbReference type="Proteomes" id="UP000007319"/>
    </source>
</evidence>
<geneLocation type="plasmid" evidence="1 2">
    <name>AZOBR_p6</name>
</geneLocation>
<accession>A0A9P1K1U8</accession>
<keyword evidence="2" id="KW-1185">Reference proteome</keyword>
<protein>
    <submittedName>
        <fullName evidence="1">Uncharacterized protein</fullName>
    </submittedName>
</protein>
<organism evidence="1 2">
    <name type="scientific">Azospirillum baldaniorum</name>
    <dbReference type="NCBI Taxonomy" id="1064539"/>
    <lineage>
        <taxon>Bacteria</taxon>
        <taxon>Pseudomonadati</taxon>
        <taxon>Pseudomonadota</taxon>
        <taxon>Alphaproteobacteria</taxon>
        <taxon>Rhodospirillales</taxon>
        <taxon>Azospirillaceae</taxon>
        <taxon>Azospirillum</taxon>
    </lineage>
</organism>